<dbReference type="PROSITE" id="PS50076">
    <property type="entry name" value="DNAJ_2"/>
    <property type="match status" value="1"/>
</dbReference>
<feature type="domain" description="J" evidence="2">
    <location>
        <begin position="329"/>
        <end position="398"/>
    </location>
</feature>
<dbReference type="VEuPathDB" id="TriTrypDB:TcCLB.506287.90"/>
<dbReference type="VEuPathDB" id="TriTrypDB:TcCLB.506991.10"/>
<dbReference type="VEuPathDB" id="TriTrypDB:ECC02_008470"/>
<evidence type="ECO:0000313" key="3">
    <source>
        <dbReference type="EMBL" id="PWU99855.1"/>
    </source>
</evidence>
<dbReference type="VEuPathDB" id="TriTrypDB:C4B63_8g208"/>
<evidence type="ECO:0000259" key="2">
    <source>
        <dbReference type="PROSITE" id="PS50076"/>
    </source>
</evidence>
<accession>A0A2V2VTX8</accession>
<dbReference type="Pfam" id="PF00226">
    <property type="entry name" value="DnaJ"/>
    <property type="match status" value="1"/>
</dbReference>
<evidence type="ECO:0000256" key="1">
    <source>
        <dbReference type="SAM" id="Phobius"/>
    </source>
</evidence>
<evidence type="ECO:0000313" key="4">
    <source>
        <dbReference type="Proteomes" id="UP000246121"/>
    </source>
</evidence>
<dbReference type="SUPFAM" id="SSF46565">
    <property type="entry name" value="Chaperone J-domain"/>
    <property type="match status" value="1"/>
</dbReference>
<feature type="transmembrane region" description="Helical" evidence="1">
    <location>
        <begin position="417"/>
        <end position="438"/>
    </location>
</feature>
<dbReference type="SMART" id="SM00271">
    <property type="entry name" value="DnaJ"/>
    <property type="match status" value="1"/>
</dbReference>
<dbReference type="VEuPathDB" id="TriTrypDB:TCSYLVIO_002266"/>
<proteinExistence type="predicted"/>
<dbReference type="InterPro" id="IPR036869">
    <property type="entry name" value="J_dom_sf"/>
</dbReference>
<dbReference type="PRINTS" id="PR00625">
    <property type="entry name" value="JDOMAIN"/>
</dbReference>
<name>A0A2V2VTX8_TRYCR</name>
<dbReference type="CDD" id="cd06257">
    <property type="entry name" value="DnaJ"/>
    <property type="match status" value="1"/>
</dbReference>
<gene>
    <name evidence="3" type="ORF">C4B63_8g208</name>
</gene>
<dbReference type="VEuPathDB" id="TriTrypDB:TCDM_07532"/>
<dbReference type="VEuPathDB" id="TriTrypDB:TcG_05820"/>
<dbReference type="VEuPathDB" id="TriTrypDB:C3747_4g97"/>
<keyword evidence="1" id="KW-0472">Membrane</keyword>
<dbReference type="InterPro" id="IPR050817">
    <property type="entry name" value="DjlA_DnaK_co-chaperone"/>
</dbReference>
<dbReference type="VEuPathDB" id="TriTrypDB:Tc_MARK_965"/>
<keyword evidence="1" id="KW-1133">Transmembrane helix</keyword>
<keyword evidence="1" id="KW-0812">Transmembrane</keyword>
<dbReference type="PANTHER" id="PTHR24074">
    <property type="entry name" value="CO-CHAPERONE PROTEIN DJLA"/>
    <property type="match status" value="1"/>
</dbReference>
<reference evidence="3 4" key="1">
    <citation type="journal article" date="2018" name="Microb. Genom.">
        <title>Expanding an expanded genome: long-read sequencing of Trypanosoma cruzi.</title>
        <authorList>
            <person name="Berna L."/>
            <person name="Rodriguez M."/>
            <person name="Chiribao M.L."/>
            <person name="Parodi-Talice A."/>
            <person name="Pita S."/>
            <person name="Rijo G."/>
            <person name="Alvarez-Valin F."/>
            <person name="Robello C."/>
        </authorList>
    </citation>
    <scope>NUCLEOTIDE SEQUENCE [LARGE SCALE GENOMIC DNA]</scope>
    <source>
        <strain evidence="3 4">Dm28c</strain>
    </source>
</reference>
<dbReference type="EMBL" id="PRFA01000008">
    <property type="protein sequence ID" value="PWU99855.1"/>
    <property type="molecule type" value="Genomic_DNA"/>
</dbReference>
<organism evidence="3 4">
    <name type="scientific">Trypanosoma cruzi</name>
    <dbReference type="NCBI Taxonomy" id="5693"/>
    <lineage>
        <taxon>Eukaryota</taxon>
        <taxon>Discoba</taxon>
        <taxon>Euglenozoa</taxon>
        <taxon>Kinetoplastea</taxon>
        <taxon>Metakinetoplastina</taxon>
        <taxon>Trypanosomatida</taxon>
        <taxon>Trypanosomatidae</taxon>
        <taxon>Trypanosoma</taxon>
        <taxon>Schizotrypanum</taxon>
    </lineage>
</organism>
<dbReference type="Gene3D" id="1.10.287.110">
    <property type="entry name" value="DnaJ domain"/>
    <property type="match status" value="1"/>
</dbReference>
<dbReference type="VEuPathDB" id="TriTrypDB:TcBrA4_0105950"/>
<sequence length="462" mass="52412">MQHTGDGISSRSPGLRLVNLLFSDYLSSPAFGTDVLQTILSTSAGYFTRRRSDPLIHSMNMIPHLILLRLVECLVLETLLKSGLGIFHDAGVFHVVFQYVQQYRFFHCWITRFLCTLGNIFLPSGIRQLLGRRIAETVLIPATTSSDPLKAMPVEYRESLRYYCYMYDRSVPYAVFLSGFVCEMTHCITEQLVWLAEFYRSRHKHTSRWRLLKPYISSLAGNTTQMLLVYSARVVGAWAGRSVSREPTGRSVFWGESVALLALSPAIHRVTTFITMQLRNKLEMLCPATPEDEREDFREEEMREEEEEEPTAFRMQFNNPSPSGTAQVDFYEVLGVKDTASAEEIKRAYRKAALANHPDRVGHEEAAQKTARERMTSINQAYETLSSESRRRRYDMARQMGTDLGVVKHFENLSTPVVLGIGLIGLLGFSLTASLLLCGQYFAAFHQLTGTGRNPLRYLGIA</sequence>
<dbReference type="VEuPathDB" id="TriTrypDB:BCY84_06469"/>
<dbReference type="OrthoDB" id="10250354at2759"/>
<dbReference type="AlphaFoldDB" id="A0A2V2VTX8"/>
<protein>
    <recommendedName>
        <fullName evidence="2">J domain-containing protein</fullName>
    </recommendedName>
</protein>
<dbReference type="Proteomes" id="UP000246121">
    <property type="component" value="Unassembled WGS sequence"/>
</dbReference>
<dbReference type="InterPro" id="IPR001623">
    <property type="entry name" value="DnaJ_domain"/>
</dbReference>
<dbReference type="VEuPathDB" id="TriTrypDB:TcCL_NonESM04889"/>
<comment type="caution">
    <text evidence="3">The sequence shown here is derived from an EMBL/GenBank/DDBJ whole genome shotgun (WGS) entry which is preliminary data.</text>
</comment>